<geneLocation type="plasmid" evidence="1">
    <name>plasmid2</name>
</geneLocation>
<evidence type="ECO:0000313" key="2">
    <source>
        <dbReference type="Proteomes" id="UP000217895"/>
    </source>
</evidence>
<dbReference type="AlphaFoldDB" id="A0A1Z4JSA2"/>
<keyword evidence="1" id="KW-0614">Plasmid</keyword>
<protein>
    <submittedName>
        <fullName evidence="1">Uncharacterized protein</fullName>
    </submittedName>
</protein>
<gene>
    <name evidence="1" type="ORF">NIES2135_64790</name>
</gene>
<sequence length="32" mass="3445">MQLKLLRTSIVQCSRKNEQVDRVGAIDSGAGA</sequence>
<keyword evidence="2" id="KW-1185">Reference proteome</keyword>
<name>A0A1Z4JSA2_LEPBY</name>
<accession>A0A1Z4JSA2</accession>
<proteinExistence type="predicted"/>
<dbReference type="EMBL" id="AP018205">
    <property type="protein sequence ID" value="BAY59602.1"/>
    <property type="molecule type" value="Genomic_DNA"/>
</dbReference>
<evidence type="ECO:0000313" key="1">
    <source>
        <dbReference type="EMBL" id="BAY59602.1"/>
    </source>
</evidence>
<reference evidence="1 2" key="1">
    <citation type="submission" date="2017-06" db="EMBL/GenBank/DDBJ databases">
        <title>Genome sequencing of cyanobaciteial culture collection at National Institute for Environmental Studies (NIES).</title>
        <authorList>
            <person name="Hirose Y."/>
            <person name="Shimura Y."/>
            <person name="Fujisawa T."/>
            <person name="Nakamura Y."/>
            <person name="Kawachi M."/>
        </authorList>
    </citation>
    <scope>NUCLEOTIDE SEQUENCE [LARGE SCALE GENOMIC DNA]</scope>
    <source>
        <strain evidence="1 2">NIES-2135</strain>
        <plasmid evidence="2">Plasmid Plasmid2 dna</plasmid>
    </source>
</reference>
<dbReference type="Proteomes" id="UP000217895">
    <property type="component" value="Plasmid Plasmid2 dna"/>
</dbReference>
<organism evidence="1 2">
    <name type="scientific">Leptolyngbya boryana NIES-2135</name>
    <dbReference type="NCBI Taxonomy" id="1973484"/>
    <lineage>
        <taxon>Bacteria</taxon>
        <taxon>Bacillati</taxon>
        <taxon>Cyanobacteriota</taxon>
        <taxon>Cyanophyceae</taxon>
        <taxon>Leptolyngbyales</taxon>
        <taxon>Leptolyngbyaceae</taxon>
        <taxon>Leptolyngbya group</taxon>
        <taxon>Leptolyngbya</taxon>
    </lineage>
</organism>